<dbReference type="Proteomes" id="UP000712281">
    <property type="component" value="Unassembled WGS sequence"/>
</dbReference>
<organism evidence="1 2">
    <name type="scientific">Brassica cretica</name>
    <name type="common">Mustard</name>
    <dbReference type="NCBI Taxonomy" id="69181"/>
    <lineage>
        <taxon>Eukaryota</taxon>
        <taxon>Viridiplantae</taxon>
        <taxon>Streptophyta</taxon>
        <taxon>Embryophyta</taxon>
        <taxon>Tracheophyta</taxon>
        <taxon>Spermatophyta</taxon>
        <taxon>Magnoliopsida</taxon>
        <taxon>eudicotyledons</taxon>
        <taxon>Gunneridae</taxon>
        <taxon>Pentapetalae</taxon>
        <taxon>rosids</taxon>
        <taxon>malvids</taxon>
        <taxon>Brassicales</taxon>
        <taxon>Brassicaceae</taxon>
        <taxon>Brassiceae</taxon>
        <taxon>Brassica</taxon>
    </lineage>
</organism>
<dbReference type="AlphaFoldDB" id="A0A8S9JES0"/>
<gene>
    <name evidence="1" type="ORF">F2Q68_00006638</name>
</gene>
<sequence length="96" mass="10726">MRSLDIDRPTKVRFFLVFISRAPRTPPLSGAKLFFRVKPVPHLLSIRRPSSEHFSGGGDAPLNGRLSVKVTRSRAGDLVWSYSSPSPARKSFSLFL</sequence>
<evidence type="ECO:0000313" key="1">
    <source>
        <dbReference type="EMBL" id="KAF2580558.1"/>
    </source>
</evidence>
<reference evidence="1" key="1">
    <citation type="submission" date="2019-12" db="EMBL/GenBank/DDBJ databases">
        <title>Genome sequencing and annotation of Brassica cretica.</title>
        <authorList>
            <person name="Studholme D.J."/>
            <person name="Sarris P.F."/>
        </authorList>
    </citation>
    <scope>NUCLEOTIDE SEQUENCE</scope>
    <source>
        <strain evidence="1">PFS-001/15</strain>
        <tissue evidence="1">Leaf</tissue>
    </source>
</reference>
<protein>
    <submittedName>
        <fullName evidence="1">Uncharacterized protein</fullName>
    </submittedName>
</protein>
<accession>A0A8S9JES0</accession>
<name>A0A8S9JES0_BRACR</name>
<proteinExistence type="predicted"/>
<evidence type="ECO:0000313" key="2">
    <source>
        <dbReference type="Proteomes" id="UP000712281"/>
    </source>
</evidence>
<comment type="caution">
    <text evidence="1">The sequence shown here is derived from an EMBL/GenBank/DDBJ whole genome shotgun (WGS) entry which is preliminary data.</text>
</comment>
<dbReference type="EMBL" id="QGKW02001660">
    <property type="protein sequence ID" value="KAF2580558.1"/>
    <property type="molecule type" value="Genomic_DNA"/>
</dbReference>